<protein>
    <submittedName>
        <fullName evidence="8">Putative electron transport complex RsxE subunit</fullName>
    </submittedName>
</protein>
<evidence type="ECO:0000256" key="5">
    <source>
        <dbReference type="ARBA" id="ARBA00022989"/>
    </source>
</evidence>
<dbReference type="STRING" id="521003.COLINT_02951"/>
<feature type="transmembrane region" description="Helical" evidence="7">
    <location>
        <begin position="44"/>
        <end position="64"/>
    </location>
</feature>
<keyword evidence="6 7" id="KW-0472">Membrane</keyword>
<evidence type="ECO:0000256" key="4">
    <source>
        <dbReference type="ARBA" id="ARBA00022967"/>
    </source>
</evidence>
<evidence type="ECO:0000256" key="1">
    <source>
        <dbReference type="ARBA" id="ARBA00004127"/>
    </source>
</evidence>
<evidence type="ECO:0000256" key="3">
    <source>
        <dbReference type="ARBA" id="ARBA00022692"/>
    </source>
</evidence>
<dbReference type="Proteomes" id="UP000003295">
    <property type="component" value="Unassembled WGS sequence"/>
</dbReference>
<evidence type="ECO:0000313" key="8">
    <source>
        <dbReference type="EMBL" id="EEP44368.1"/>
    </source>
</evidence>
<dbReference type="HOGENOM" id="CLU_1259637_0_0_11"/>
<reference evidence="8 9" key="1">
    <citation type="submission" date="2009-04" db="EMBL/GenBank/DDBJ databases">
        <authorList>
            <person name="Weinstock G."/>
            <person name="Sodergren E."/>
            <person name="Clifton S."/>
            <person name="Fulton L."/>
            <person name="Fulton B."/>
            <person name="Courtney L."/>
            <person name="Fronick C."/>
            <person name="Harrison M."/>
            <person name="Strong C."/>
            <person name="Farmer C."/>
            <person name="Delahaunty K."/>
            <person name="Markovic C."/>
            <person name="Hall O."/>
            <person name="Minx P."/>
            <person name="Tomlinson C."/>
            <person name="Mitreva M."/>
            <person name="Nelson J."/>
            <person name="Hou S."/>
            <person name="Wollam A."/>
            <person name="Pepin K.H."/>
            <person name="Johnson M."/>
            <person name="Bhonagiri V."/>
            <person name="Nash W.E."/>
            <person name="Warren W."/>
            <person name="Chinwalla A."/>
            <person name="Mardis E.R."/>
            <person name="Wilson R.K."/>
        </authorList>
    </citation>
    <scope>NUCLEOTIDE SEQUENCE [LARGE SCALE GENOMIC DNA]</scope>
    <source>
        <strain evidence="8 9">DSM 13280</strain>
    </source>
</reference>
<dbReference type="GO" id="GO:0012505">
    <property type="term" value="C:endomembrane system"/>
    <property type="evidence" value="ECO:0007669"/>
    <property type="project" value="UniProtKB-SubCell"/>
</dbReference>
<organism evidence="8 9">
    <name type="scientific">Collinsella intestinalis DSM 13280</name>
    <dbReference type="NCBI Taxonomy" id="521003"/>
    <lineage>
        <taxon>Bacteria</taxon>
        <taxon>Bacillati</taxon>
        <taxon>Actinomycetota</taxon>
        <taxon>Coriobacteriia</taxon>
        <taxon>Coriobacteriales</taxon>
        <taxon>Coriobacteriaceae</taxon>
        <taxon>Collinsella</taxon>
    </lineage>
</organism>
<feature type="transmembrane region" description="Helical" evidence="7">
    <location>
        <begin position="98"/>
        <end position="122"/>
    </location>
</feature>
<evidence type="ECO:0000313" key="9">
    <source>
        <dbReference type="Proteomes" id="UP000003295"/>
    </source>
</evidence>
<evidence type="ECO:0000256" key="6">
    <source>
        <dbReference type="ARBA" id="ARBA00023136"/>
    </source>
</evidence>
<dbReference type="Pfam" id="PF02508">
    <property type="entry name" value="Rnf-Nqr"/>
    <property type="match status" value="1"/>
</dbReference>
<name>C4FA59_9ACTN</name>
<comment type="caution">
    <text evidence="8">The sequence shown here is derived from an EMBL/GenBank/DDBJ whole genome shotgun (WGS) entry which is preliminary data.</text>
</comment>
<dbReference type="RefSeq" id="WP_006723170.1">
    <property type="nucleotide sequence ID" value="NZ_GG692710.1"/>
</dbReference>
<accession>C4FA59</accession>
<feature type="transmembrane region" description="Helical" evidence="7">
    <location>
        <begin position="176"/>
        <end position="196"/>
    </location>
</feature>
<dbReference type="GO" id="GO:0016020">
    <property type="term" value="C:membrane"/>
    <property type="evidence" value="ECO:0007669"/>
    <property type="project" value="InterPro"/>
</dbReference>
<keyword evidence="3 7" id="KW-0812">Transmembrane</keyword>
<evidence type="ECO:0000256" key="2">
    <source>
        <dbReference type="ARBA" id="ARBA00022448"/>
    </source>
</evidence>
<feature type="transmembrane region" description="Helical" evidence="7">
    <location>
        <begin position="21"/>
        <end position="38"/>
    </location>
</feature>
<feature type="transmembrane region" description="Helical" evidence="7">
    <location>
        <begin position="134"/>
        <end position="156"/>
    </location>
</feature>
<feature type="transmembrane region" description="Helical" evidence="7">
    <location>
        <begin position="76"/>
        <end position="92"/>
    </location>
</feature>
<proteinExistence type="predicted"/>
<keyword evidence="4" id="KW-1278">Translocase</keyword>
<dbReference type="EMBL" id="ABXH02000016">
    <property type="protein sequence ID" value="EEP44368.1"/>
    <property type="molecule type" value="Genomic_DNA"/>
</dbReference>
<dbReference type="AlphaFoldDB" id="C4FA59"/>
<sequence>MALNENIVREQDARISKMVHTPTFLVVAGALPGLFAATSLENGLMIGLVTAAAIVVMASIAPLLRAFTGAWSRTAVMLMVSVTVVTLLGFGVRVTDPVVFEALGIYLPLVAVNAIVVAWIAGDGLVVAPAKTPLMTAIFAAAMVLATLVFVGFINGMLTTGQVFGLTMGELAASPIAAFGKPAGSLLVLALVAVFVQSIEQMCAKGADADATSLKGGER</sequence>
<evidence type="ECO:0000256" key="7">
    <source>
        <dbReference type="SAM" id="Phobius"/>
    </source>
</evidence>
<keyword evidence="2" id="KW-0813">Transport</keyword>
<dbReference type="InterPro" id="IPR003667">
    <property type="entry name" value="NqrDE/RnfAE"/>
</dbReference>
<gene>
    <name evidence="8" type="ORF">COLINT_02951</name>
</gene>
<dbReference type="eggNOG" id="COG4660">
    <property type="taxonomic scope" value="Bacteria"/>
</dbReference>
<keyword evidence="5 7" id="KW-1133">Transmembrane helix</keyword>
<comment type="subcellular location">
    <subcellularLocation>
        <location evidence="1">Endomembrane system</location>
        <topology evidence="1">Multi-pass membrane protein</topology>
    </subcellularLocation>
</comment>